<dbReference type="EMBL" id="CM055093">
    <property type="protein sequence ID" value="KAJ7566420.1"/>
    <property type="molecule type" value="Genomic_DNA"/>
</dbReference>
<proteinExistence type="predicted"/>
<organism evidence="1 2">
    <name type="scientific">Diphasiastrum complanatum</name>
    <name type="common">Issler's clubmoss</name>
    <name type="synonym">Lycopodium complanatum</name>
    <dbReference type="NCBI Taxonomy" id="34168"/>
    <lineage>
        <taxon>Eukaryota</taxon>
        <taxon>Viridiplantae</taxon>
        <taxon>Streptophyta</taxon>
        <taxon>Embryophyta</taxon>
        <taxon>Tracheophyta</taxon>
        <taxon>Lycopodiopsida</taxon>
        <taxon>Lycopodiales</taxon>
        <taxon>Lycopodiaceae</taxon>
        <taxon>Lycopodioideae</taxon>
        <taxon>Diphasiastrum</taxon>
    </lineage>
</organism>
<evidence type="ECO:0000313" key="1">
    <source>
        <dbReference type="EMBL" id="KAJ7566420.1"/>
    </source>
</evidence>
<reference evidence="2" key="1">
    <citation type="journal article" date="2024" name="Proc. Natl. Acad. Sci. U.S.A.">
        <title>Extraordinary preservation of gene collinearity over three hundred million years revealed in homosporous lycophytes.</title>
        <authorList>
            <person name="Li C."/>
            <person name="Wickell D."/>
            <person name="Kuo L.Y."/>
            <person name="Chen X."/>
            <person name="Nie B."/>
            <person name="Liao X."/>
            <person name="Peng D."/>
            <person name="Ji J."/>
            <person name="Jenkins J."/>
            <person name="Williams M."/>
            <person name="Shu S."/>
            <person name="Plott C."/>
            <person name="Barry K."/>
            <person name="Rajasekar S."/>
            <person name="Grimwood J."/>
            <person name="Han X."/>
            <person name="Sun S."/>
            <person name="Hou Z."/>
            <person name="He W."/>
            <person name="Dai G."/>
            <person name="Sun C."/>
            <person name="Schmutz J."/>
            <person name="Leebens-Mack J.H."/>
            <person name="Li F.W."/>
            <person name="Wang L."/>
        </authorList>
    </citation>
    <scope>NUCLEOTIDE SEQUENCE [LARGE SCALE GENOMIC DNA]</scope>
    <source>
        <strain evidence="2">cv. PW_Plant_1</strain>
    </source>
</reference>
<sequence length="517" mass="58168">MLWRDQGGASMLSLGRSPGARRNCKGRAVSLASLLVILTAAWLWLVFSAKAFSSKNQSHQSVDLQEDWLSPPRNFNWTLKGDSPDGGSFSSALAWPEANTSSGNLSLRNIVFGVAGTVQFWPKRKELIKLWWRPGQMRGFVWLDEEVDQEAGLPIVLVSEDTSRFRYTNVVGQPAGIRISRIVLETFRLRLSDVSWFVLCDDDTIFSVDNLVRVLSKYDPSQFYYIGSTSESHGQNVLFSFKMAYGGGGFAISYALAEALVHMQDTCLERYPELAGSDERLQACISELGVPLTREPGFHQCDIFGNAFGLLAAHPVVPFVSMHHVEVMDPLIPGMSSHDGLRLLTKAMRTEPGSFLQQSICYDRKQRLSFSISTGFVVQVFPEILYPGVLERAEITFTAWNRGNDPGEFELDTRRPRSICKQPFLFYLDEIKRVEEGSSILSIYSRDLITEERKKYCLSQSFSPTKVKKIHVHSKPLDMNWFMVPRRQCCNVAGTKDEVLSLFVGSCRPKEILVGDV</sequence>
<protein>
    <submittedName>
        <fullName evidence="1">Uncharacterized protein</fullName>
    </submittedName>
</protein>
<dbReference type="Proteomes" id="UP001162992">
    <property type="component" value="Chromosome 2"/>
</dbReference>
<name>A0ACC2EJ34_DIPCM</name>
<gene>
    <name evidence="1" type="ORF">O6H91_02G102300</name>
</gene>
<evidence type="ECO:0000313" key="2">
    <source>
        <dbReference type="Proteomes" id="UP001162992"/>
    </source>
</evidence>
<comment type="caution">
    <text evidence="1">The sequence shown here is derived from an EMBL/GenBank/DDBJ whole genome shotgun (WGS) entry which is preliminary data.</text>
</comment>
<keyword evidence="2" id="KW-1185">Reference proteome</keyword>
<accession>A0ACC2EJ34</accession>